<proteinExistence type="predicted"/>
<sequence length="64" mass="7594">MTKQTTKANKDIQKANKRKKRTRGRRALVLSRTWCANRMGLPNESSVRRKKLSYNTWVCNPPYR</sequence>
<keyword evidence="3" id="KW-1185">Reference proteome</keyword>
<feature type="compositionally biased region" description="Basic residues" evidence="1">
    <location>
        <begin position="15"/>
        <end position="26"/>
    </location>
</feature>
<evidence type="ECO:0000313" key="3">
    <source>
        <dbReference type="Proteomes" id="UP000276215"/>
    </source>
</evidence>
<dbReference type="AlphaFoldDB" id="A0A3N4JHC7"/>
<name>A0A3N4JHC7_9PEZI</name>
<dbReference type="Proteomes" id="UP000276215">
    <property type="component" value="Unassembled WGS sequence"/>
</dbReference>
<evidence type="ECO:0000313" key="2">
    <source>
        <dbReference type="EMBL" id="RPA93274.1"/>
    </source>
</evidence>
<feature type="region of interest" description="Disordered" evidence="1">
    <location>
        <begin position="1"/>
        <end position="26"/>
    </location>
</feature>
<reference evidence="2 3" key="1">
    <citation type="journal article" date="2018" name="Nat. Ecol. Evol.">
        <title>Pezizomycetes genomes reveal the molecular basis of ectomycorrhizal truffle lifestyle.</title>
        <authorList>
            <person name="Murat C."/>
            <person name="Payen T."/>
            <person name="Noel B."/>
            <person name="Kuo A."/>
            <person name="Morin E."/>
            <person name="Chen J."/>
            <person name="Kohler A."/>
            <person name="Krizsan K."/>
            <person name="Balestrini R."/>
            <person name="Da Silva C."/>
            <person name="Montanini B."/>
            <person name="Hainaut M."/>
            <person name="Levati E."/>
            <person name="Barry K.W."/>
            <person name="Belfiori B."/>
            <person name="Cichocki N."/>
            <person name="Clum A."/>
            <person name="Dockter R.B."/>
            <person name="Fauchery L."/>
            <person name="Guy J."/>
            <person name="Iotti M."/>
            <person name="Le Tacon F."/>
            <person name="Lindquist E.A."/>
            <person name="Lipzen A."/>
            <person name="Malagnac F."/>
            <person name="Mello A."/>
            <person name="Molinier V."/>
            <person name="Miyauchi S."/>
            <person name="Poulain J."/>
            <person name="Riccioni C."/>
            <person name="Rubini A."/>
            <person name="Sitrit Y."/>
            <person name="Splivallo R."/>
            <person name="Traeger S."/>
            <person name="Wang M."/>
            <person name="Zifcakova L."/>
            <person name="Wipf D."/>
            <person name="Zambonelli A."/>
            <person name="Paolocci F."/>
            <person name="Nowrousian M."/>
            <person name="Ottonello S."/>
            <person name="Baldrian P."/>
            <person name="Spatafora J.W."/>
            <person name="Henrissat B."/>
            <person name="Nagy L.G."/>
            <person name="Aury J.M."/>
            <person name="Wincker P."/>
            <person name="Grigoriev I.V."/>
            <person name="Bonfante P."/>
            <person name="Martin F.M."/>
        </authorList>
    </citation>
    <scope>NUCLEOTIDE SEQUENCE [LARGE SCALE GENOMIC DNA]</scope>
    <source>
        <strain evidence="2 3">120613-1</strain>
    </source>
</reference>
<protein>
    <submittedName>
        <fullName evidence="2">Uncharacterized protein</fullName>
    </submittedName>
</protein>
<accession>A0A3N4JHC7</accession>
<organism evidence="2 3">
    <name type="scientific">Choiromyces venosus 120613-1</name>
    <dbReference type="NCBI Taxonomy" id="1336337"/>
    <lineage>
        <taxon>Eukaryota</taxon>
        <taxon>Fungi</taxon>
        <taxon>Dikarya</taxon>
        <taxon>Ascomycota</taxon>
        <taxon>Pezizomycotina</taxon>
        <taxon>Pezizomycetes</taxon>
        <taxon>Pezizales</taxon>
        <taxon>Tuberaceae</taxon>
        <taxon>Choiromyces</taxon>
    </lineage>
</organism>
<gene>
    <name evidence="2" type="ORF">L873DRAFT_1816285</name>
</gene>
<dbReference type="EMBL" id="ML120456">
    <property type="protein sequence ID" value="RPA93274.1"/>
    <property type="molecule type" value="Genomic_DNA"/>
</dbReference>
<evidence type="ECO:0000256" key="1">
    <source>
        <dbReference type="SAM" id="MobiDB-lite"/>
    </source>
</evidence>